<evidence type="ECO:0000313" key="3">
    <source>
        <dbReference type="Proteomes" id="UP001479436"/>
    </source>
</evidence>
<evidence type="ECO:0000256" key="1">
    <source>
        <dbReference type="SAM" id="Phobius"/>
    </source>
</evidence>
<name>A0ABR2WRM8_9FUNG</name>
<sequence>MVENIYINDKQQEETWAFFYVPGVRVLTEMVLFIVALLNHIWESLCRCLTKTKESNPPLISTIQSNYSSIDYSHNNQEVTEITPNHTIIPIDVKPILEKRPSTVSYLSYAPSVWSLDNRILGQLNQLEQAQSYLFRSINILIDSQEELDDVEQFVGGLSWGQDLSELSKMKYVN</sequence>
<dbReference type="Proteomes" id="UP001479436">
    <property type="component" value="Unassembled WGS sequence"/>
</dbReference>
<keyword evidence="1" id="KW-0472">Membrane</keyword>
<organism evidence="2 3">
    <name type="scientific">Basidiobolus ranarum</name>
    <dbReference type="NCBI Taxonomy" id="34480"/>
    <lineage>
        <taxon>Eukaryota</taxon>
        <taxon>Fungi</taxon>
        <taxon>Fungi incertae sedis</taxon>
        <taxon>Zoopagomycota</taxon>
        <taxon>Entomophthoromycotina</taxon>
        <taxon>Basidiobolomycetes</taxon>
        <taxon>Basidiobolales</taxon>
        <taxon>Basidiobolaceae</taxon>
        <taxon>Basidiobolus</taxon>
    </lineage>
</organism>
<reference evidence="2 3" key="1">
    <citation type="submission" date="2023-04" db="EMBL/GenBank/DDBJ databases">
        <title>Genome of Basidiobolus ranarum AG-B5.</title>
        <authorList>
            <person name="Stajich J.E."/>
            <person name="Carter-House D."/>
            <person name="Gryganskyi A."/>
        </authorList>
    </citation>
    <scope>NUCLEOTIDE SEQUENCE [LARGE SCALE GENOMIC DNA]</scope>
    <source>
        <strain evidence="2 3">AG-B5</strain>
    </source>
</reference>
<evidence type="ECO:0000313" key="2">
    <source>
        <dbReference type="EMBL" id="KAK9764165.1"/>
    </source>
</evidence>
<keyword evidence="3" id="KW-1185">Reference proteome</keyword>
<proteinExistence type="predicted"/>
<comment type="caution">
    <text evidence="2">The sequence shown here is derived from an EMBL/GenBank/DDBJ whole genome shotgun (WGS) entry which is preliminary data.</text>
</comment>
<feature type="transmembrane region" description="Helical" evidence="1">
    <location>
        <begin position="17"/>
        <end position="38"/>
    </location>
</feature>
<protein>
    <submittedName>
        <fullName evidence="2">Uncharacterized protein</fullName>
    </submittedName>
</protein>
<dbReference type="EMBL" id="JASJQH010000480">
    <property type="protein sequence ID" value="KAK9764165.1"/>
    <property type="molecule type" value="Genomic_DNA"/>
</dbReference>
<keyword evidence="1" id="KW-0812">Transmembrane</keyword>
<gene>
    <name evidence="2" type="ORF">K7432_008551</name>
</gene>
<accession>A0ABR2WRM8</accession>
<keyword evidence="1" id="KW-1133">Transmembrane helix</keyword>